<dbReference type="InterPro" id="IPR029069">
    <property type="entry name" value="HotDog_dom_sf"/>
</dbReference>
<protein>
    <submittedName>
        <fullName evidence="2">Thioesterase</fullName>
    </submittedName>
</protein>
<evidence type="ECO:0000313" key="3">
    <source>
        <dbReference type="Proteomes" id="UP000256763"/>
    </source>
</evidence>
<gene>
    <name evidence="2" type="ORF">CAL65_11555</name>
</gene>
<dbReference type="Pfam" id="PF13279">
    <property type="entry name" value="4HBT_2"/>
    <property type="match status" value="1"/>
</dbReference>
<dbReference type="InterPro" id="IPR050563">
    <property type="entry name" value="4-hydroxybenzoyl-CoA_TE"/>
</dbReference>
<keyword evidence="3" id="KW-1185">Reference proteome</keyword>
<reference evidence="3" key="1">
    <citation type="submission" date="2017-05" db="EMBL/GenBank/DDBJ databases">
        <authorList>
            <person name="Sharma S."/>
            <person name="Sidhu C."/>
            <person name="Pinnaka A.K."/>
        </authorList>
    </citation>
    <scope>NUCLEOTIDE SEQUENCE [LARGE SCALE GENOMIC DNA]</scope>
    <source>
        <strain evidence="3">AK93</strain>
    </source>
</reference>
<proteinExistence type="predicted"/>
<keyword evidence="1" id="KW-0378">Hydrolase</keyword>
<dbReference type="EMBL" id="NFZW01000010">
    <property type="protein sequence ID" value="RFA36085.1"/>
    <property type="molecule type" value="Genomic_DNA"/>
</dbReference>
<dbReference type="PANTHER" id="PTHR31793">
    <property type="entry name" value="4-HYDROXYBENZOYL-COA THIOESTERASE FAMILY MEMBER"/>
    <property type="match status" value="1"/>
</dbReference>
<dbReference type="Proteomes" id="UP000256763">
    <property type="component" value="Unassembled WGS sequence"/>
</dbReference>
<evidence type="ECO:0000256" key="1">
    <source>
        <dbReference type="ARBA" id="ARBA00022801"/>
    </source>
</evidence>
<dbReference type="SUPFAM" id="SSF54637">
    <property type="entry name" value="Thioesterase/thiol ester dehydrase-isomerase"/>
    <property type="match status" value="1"/>
</dbReference>
<sequence>MSALNWKLPPPYILPVTVTEADIDEFGHTNNVVYLGWLEQVAWGHSKDLGLSIAEYRELGFGLVARKHELEYLLPTFAGDELLVGTWISGNDGRLSVFRDYQIIRPRDGKTVLTGSTHWVCVDMESGRARRLPQVFVDAYRPESAPV</sequence>
<dbReference type="PANTHER" id="PTHR31793:SF37">
    <property type="entry name" value="ACYL-COA THIOESTER HYDROLASE YBGC"/>
    <property type="match status" value="1"/>
</dbReference>
<dbReference type="CDD" id="cd00586">
    <property type="entry name" value="4HBT"/>
    <property type="match status" value="1"/>
</dbReference>
<dbReference type="GO" id="GO:0047617">
    <property type="term" value="F:fatty acyl-CoA hydrolase activity"/>
    <property type="evidence" value="ECO:0007669"/>
    <property type="project" value="TreeGrafter"/>
</dbReference>
<dbReference type="RefSeq" id="WP_116302232.1">
    <property type="nucleotide sequence ID" value="NZ_NFZV01000009.1"/>
</dbReference>
<evidence type="ECO:0000313" key="2">
    <source>
        <dbReference type="EMBL" id="RFA36085.1"/>
    </source>
</evidence>
<dbReference type="AlphaFoldDB" id="A0A3E0WVR0"/>
<dbReference type="OrthoDB" id="9799036at2"/>
<dbReference type="Gene3D" id="3.10.129.10">
    <property type="entry name" value="Hotdog Thioesterase"/>
    <property type="match status" value="1"/>
</dbReference>
<comment type="caution">
    <text evidence="2">The sequence shown here is derived from an EMBL/GenBank/DDBJ whole genome shotgun (WGS) entry which is preliminary data.</text>
</comment>
<organism evidence="2 3">
    <name type="scientific">Alkalilimnicola ehrlichii</name>
    <dbReference type="NCBI Taxonomy" id="351052"/>
    <lineage>
        <taxon>Bacteria</taxon>
        <taxon>Pseudomonadati</taxon>
        <taxon>Pseudomonadota</taxon>
        <taxon>Gammaproteobacteria</taxon>
        <taxon>Chromatiales</taxon>
        <taxon>Ectothiorhodospiraceae</taxon>
        <taxon>Alkalilimnicola</taxon>
    </lineage>
</organism>
<name>A0A3E0WVR0_9GAMM</name>
<accession>A0A3E0WVR0</accession>